<feature type="compositionally biased region" description="Basic and acidic residues" evidence="1">
    <location>
        <begin position="318"/>
        <end position="333"/>
    </location>
</feature>
<organism evidence="2 3">
    <name type="scientific">Kwoniella mangroviensis CBS 10435</name>
    <dbReference type="NCBI Taxonomy" id="1331196"/>
    <lineage>
        <taxon>Eukaryota</taxon>
        <taxon>Fungi</taxon>
        <taxon>Dikarya</taxon>
        <taxon>Basidiomycota</taxon>
        <taxon>Agaricomycotina</taxon>
        <taxon>Tremellomycetes</taxon>
        <taxon>Tremellales</taxon>
        <taxon>Cryptococcaceae</taxon>
        <taxon>Kwoniella</taxon>
    </lineage>
</organism>
<name>A0A1B9IT18_9TREE</name>
<evidence type="ECO:0000313" key="3">
    <source>
        <dbReference type="Proteomes" id="UP000092583"/>
    </source>
</evidence>
<feature type="compositionally biased region" description="Basic and acidic residues" evidence="1">
    <location>
        <begin position="247"/>
        <end position="257"/>
    </location>
</feature>
<protein>
    <submittedName>
        <fullName evidence="2">Uncharacterized protein</fullName>
    </submittedName>
</protein>
<feature type="compositionally biased region" description="Acidic residues" evidence="1">
    <location>
        <begin position="537"/>
        <end position="553"/>
    </location>
</feature>
<feature type="region of interest" description="Disordered" evidence="1">
    <location>
        <begin position="318"/>
        <end position="338"/>
    </location>
</feature>
<reference evidence="3" key="2">
    <citation type="submission" date="2013-12" db="EMBL/GenBank/DDBJ databases">
        <title>Evolution of pathogenesis and genome organization in the Tremellales.</title>
        <authorList>
            <person name="Cuomo C."/>
            <person name="Litvintseva A."/>
            <person name="Heitman J."/>
            <person name="Chen Y."/>
            <person name="Sun S."/>
            <person name="Springer D."/>
            <person name="Dromer F."/>
            <person name="Young S."/>
            <person name="Zeng Q."/>
            <person name="Chapman S."/>
            <person name="Gujja S."/>
            <person name="Saif S."/>
            <person name="Birren B."/>
        </authorList>
    </citation>
    <scope>NUCLEOTIDE SEQUENCE [LARGE SCALE GENOMIC DNA]</scope>
    <source>
        <strain evidence="3">CBS 10435</strain>
    </source>
</reference>
<dbReference type="AlphaFoldDB" id="A0A1B9IT18"/>
<feature type="region of interest" description="Disordered" evidence="1">
    <location>
        <begin position="233"/>
        <end position="272"/>
    </location>
</feature>
<accession>A0A1B9IT18</accession>
<feature type="region of interest" description="Disordered" evidence="1">
    <location>
        <begin position="537"/>
        <end position="578"/>
    </location>
</feature>
<proteinExistence type="predicted"/>
<keyword evidence="3" id="KW-1185">Reference proteome</keyword>
<dbReference type="Proteomes" id="UP000092583">
    <property type="component" value="Unassembled WGS sequence"/>
</dbReference>
<sequence length="578" mass="64408">MSLVHWDPFTSKLLHGTVQQGEKAVDLMLVGVTDVRVSGFRDFGRCLDYVFKEFSKCGRITYFQPMRGATRDRDLTMVYLGFDDVNAVRKAWSLHNKRYTTDIVDRRSPQVDIWRIQSRMYGSWKTGLPSEFAAATPFKNEAFTNASRRFNRLGPFQIDTTITPIPLAQLHSGVSFFDNIDRQILRLITSDSTSNHPAGVTDAVITPSSSMSARPSESRLSPIHNTTVSVPTRATSYQGSDSGWGSRAEERATAHAVEEDDGGWGSRAGEDVTQMNGGEVKRVLVEQEDDGWGYNPQSNGNAGSITPTPAVHLTAHLDHQDTPSEPPSHHSDIGGDVPEISDHIDINHYYHHGYYQFDESSESEAVAMDYYARLSSRLRFARINPLENDVHIDIDRSSADFFGSVNRTGHFYEPHCIRSRPTGYNLVLLSTPLSAFSSLGFDDEAVQHTDMCLMQTTVDEEEALNLRKLINAERGKVGLQKKKKDGKKGGKLKTYPSLGVGFHPPPDSDEEQVEGTATVTGWLDEGGDELEVDVDVAGDEMDDSGEGEDNFAGDDDRKEVEDEQDEYQFETLLIHRDL</sequence>
<gene>
    <name evidence="2" type="ORF">L486_03157</name>
</gene>
<evidence type="ECO:0000313" key="2">
    <source>
        <dbReference type="EMBL" id="OCF58667.1"/>
    </source>
</evidence>
<reference evidence="2 3" key="1">
    <citation type="submission" date="2013-07" db="EMBL/GenBank/DDBJ databases">
        <title>The Genome Sequence of Kwoniella mangroviensis CBS10435.</title>
        <authorList>
            <consortium name="The Broad Institute Genome Sequencing Platform"/>
            <person name="Cuomo C."/>
            <person name="Litvintseva A."/>
            <person name="Chen Y."/>
            <person name="Heitman J."/>
            <person name="Sun S."/>
            <person name="Springer D."/>
            <person name="Dromer F."/>
            <person name="Young S.K."/>
            <person name="Zeng Q."/>
            <person name="Gargeya S."/>
            <person name="Fitzgerald M."/>
            <person name="Abouelleil A."/>
            <person name="Alvarado L."/>
            <person name="Berlin A.M."/>
            <person name="Chapman S.B."/>
            <person name="Dewar J."/>
            <person name="Goldberg J."/>
            <person name="Griggs A."/>
            <person name="Gujja S."/>
            <person name="Hansen M."/>
            <person name="Howarth C."/>
            <person name="Imamovic A."/>
            <person name="Larimer J."/>
            <person name="McCowan C."/>
            <person name="Murphy C."/>
            <person name="Pearson M."/>
            <person name="Priest M."/>
            <person name="Roberts A."/>
            <person name="Saif S."/>
            <person name="Shea T."/>
            <person name="Sykes S."/>
            <person name="Wortman J."/>
            <person name="Nusbaum C."/>
            <person name="Birren B."/>
        </authorList>
    </citation>
    <scope>NUCLEOTIDE SEQUENCE [LARGE SCALE GENOMIC DNA]</scope>
    <source>
        <strain evidence="2 3">CBS 10435</strain>
    </source>
</reference>
<evidence type="ECO:0000256" key="1">
    <source>
        <dbReference type="SAM" id="MobiDB-lite"/>
    </source>
</evidence>
<feature type="compositionally biased region" description="Basic residues" evidence="1">
    <location>
        <begin position="480"/>
        <end position="491"/>
    </location>
</feature>
<feature type="compositionally biased region" description="Polar residues" evidence="1">
    <location>
        <begin position="233"/>
        <end position="243"/>
    </location>
</feature>
<feature type="region of interest" description="Disordered" evidence="1">
    <location>
        <begin position="480"/>
        <end position="512"/>
    </location>
</feature>
<dbReference type="EMBL" id="KI669461">
    <property type="protein sequence ID" value="OCF58667.1"/>
    <property type="molecule type" value="Genomic_DNA"/>
</dbReference>